<gene>
    <name evidence="3" type="ORF">SAMN05421686_104339</name>
</gene>
<accession>A0A1N7M098</accession>
<reference evidence="4" key="1">
    <citation type="submission" date="2017-01" db="EMBL/GenBank/DDBJ databases">
        <authorList>
            <person name="Varghese N."/>
            <person name="Submissions S."/>
        </authorList>
    </citation>
    <scope>NUCLEOTIDE SEQUENCE [LARGE SCALE GENOMIC DNA]</scope>
    <source>
        <strain evidence="4">DSM 24913</strain>
    </source>
</reference>
<feature type="region of interest" description="Disordered" evidence="1">
    <location>
        <begin position="52"/>
        <end position="74"/>
    </location>
</feature>
<dbReference type="OrthoDB" id="5729729at2"/>
<feature type="domain" description="Tse2 ADP-ribosyltransferase toxin" evidence="2">
    <location>
        <begin position="91"/>
        <end position="165"/>
    </location>
</feature>
<dbReference type="RefSeq" id="WP_076515162.1">
    <property type="nucleotide sequence ID" value="NZ_FTOH01000004.1"/>
</dbReference>
<dbReference type="InterPro" id="IPR041018">
    <property type="entry name" value="ADPRTs_Tse2"/>
</dbReference>
<evidence type="ECO:0000313" key="3">
    <source>
        <dbReference type="EMBL" id="SIS79483.1"/>
    </source>
</evidence>
<protein>
    <recommendedName>
        <fullName evidence="2">Tse2 ADP-ribosyltransferase toxin domain-containing protein</fullName>
    </recommendedName>
</protein>
<organism evidence="3 4">
    <name type="scientific">Thalassolituus maritimus</name>
    <dbReference type="NCBI Taxonomy" id="484498"/>
    <lineage>
        <taxon>Bacteria</taxon>
        <taxon>Pseudomonadati</taxon>
        <taxon>Pseudomonadota</taxon>
        <taxon>Gammaproteobacteria</taxon>
        <taxon>Oceanospirillales</taxon>
        <taxon>Oceanospirillaceae</taxon>
        <taxon>Thalassolituus</taxon>
    </lineage>
</organism>
<proteinExistence type="predicted"/>
<evidence type="ECO:0000259" key="2">
    <source>
        <dbReference type="Pfam" id="PF18648"/>
    </source>
</evidence>
<dbReference type="Pfam" id="PF18648">
    <property type="entry name" value="ADPRTs_Tse2"/>
    <property type="match status" value="1"/>
</dbReference>
<evidence type="ECO:0000256" key="1">
    <source>
        <dbReference type="SAM" id="MobiDB-lite"/>
    </source>
</evidence>
<name>A0A1N7M098_9GAMM</name>
<dbReference type="Proteomes" id="UP000185639">
    <property type="component" value="Unassembled WGS sequence"/>
</dbReference>
<sequence length="171" mass="19941">MKANILTFTENEAIDYLNRTKRSNQIYMYKFDVDVVFRKGKKSDEQIGKVRYKEDSRPQRSYNSRTKTEQDKKNDIVTYQKGGTDDLYVLAKSGGVSLFDGMSSKVKLGKNDCWWVITKNAKLEEGLVIAKDMFSDSEGNTHYSIEPDRDMLLSEYIEKLEELKKYMKQKV</sequence>
<keyword evidence="4" id="KW-1185">Reference proteome</keyword>
<dbReference type="AlphaFoldDB" id="A0A1N7M098"/>
<dbReference type="EMBL" id="FTOH01000004">
    <property type="protein sequence ID" value="SIS79483.1"/>
    <property type="molecule type" value="Genomic_DNA"/>
</dbReference>
<evidence type="ECO:0000313" key="4">
    <source>
        <dbReference type="Proteomes" id="UP000185639"/>
    </source>
</evidence>